<sequence>MPNHPLATVFITHRPQLRQTALKIVGDAQRADDLLHDAYLRATACPRGALNEPVSYCHRIVRNLAIDDRRRANVEGDLFEETPDELDARCPCASPERHAIGRQHIALVCQALAALPERPRRAFELHQIDGLPLREVATQLGLSLSTTHASVQQALACCRAALPAD</sequence>
<dbReference type="InterPro" id="IPR036388">
    <property type="entry name" value="WH-like_DNA-bd_sf"/>
</dbReference>
<dbReference type="InterPro" id="IPR013325">
    <property type="entry name" value="RNA_pol_sigma_r2"/>
</dbReference>
<evidence type="ECO:0000256" key="2">
    <source>
        <dbReference type="ARBA" id="ARBA00023015"/>
    </source>
</evidence>
<dbReference type="InterPro" id="IPR013249">
    <property type="entry name" value="RNA_pol_sigma70_r4_t2"/>
</dbReference>
<dbReference type="InterPro" id="IPR014284">
    <property type="entry name" value="RNA_pol_sigma-70_dom"/>
</dbReference>
<dbReference type="SUPFAM" id="SSF88946">
    <property type="entry name" value="Sigma2 domain of RNA polymerase sigma factors"/>
    <property type="match status" value="1"/>
</dbReference>
<accession>A0ABU9BSJ3</accession>
<keyword evidence="3" id="KW-0731">Sigma factor</keyword>
<evidence type="ECO:0000313" key="7">
    <source>
        <dbReference type="EMBL" id="MEK8032761.1"/>
    </source>
</evidence>
<comment type="caution">
    <text evidence="7">The sequence shown here is derived from an EMBL/GenBank/DDBJ whole genome shotgun (WGS) entry which is preliminary data.</text>
</comment>
<organism evidence="7 8">
    <name type="scientific">Ideonella lacteola</name>
    <dbReference type="NCBI Taxonomy" id="2984193"/>
    <lineage>
        <taxon>Bacteria</taxon>
        <taxon>Pseudomonadati</taxon>
        <taxon>Pseudomonadota</taxon>
        <taxon>Betaproteobacteria</taxon>
        <taxon>Burkholderiales</taxon>
        <taxon>Sphaerotilaceae</taxon>
        <taxon>Ideonella</taxon>
    </lineage>
</organism>
<dbReference type="InterPro" id="IPR039425">
    <property type="entry name" value="RNA_pol_sigma-70-like"/>
</dbReference>
<evidence type="ECO:0000256" key="1">
    <source>
        <dbReference type="ARBA" id="ARBA00010641"/>
    </source>
</evidence>
<evidence type="ECO:0000313" key="8">
    <source>
        <dbReference type="Proteomes" id="UP001371218"/>
    </source>
</evidence>
<dbReference type="Gene3D" id="1.10.10.10">
    <property type="entry name" value="Winged helix-like DNA-binding domain superfamily/Winged helix DNA-binding domain"/>
    <property type="match status" value="1"/>
</dbReference>
<dbReference type="PANTHER" id="PTHR43133">
    <property type="entry name" value="RNA POLYMERASE ECF-TYPE SIGMA FACTO"/>
    <property type="match status" value="1"/>
</dbReference>
<feature type="domain" description="RNA polymerase sigma factor 70 region 4 type 2" evidence="6">
    <location>
        <begin position="110"/>
        <end position="158"/>
    </location>
</feature>
<feature type="domain" description="RNA polymerase sigma-70 region 2" evidence="5">
    <location>
        <begin position="12"/>
        <end position="72"/>
    </location>
</feature>
<dbReference type="InterPro" id="IPR007627">
    <property type="entry name" value="RNA_pol_sigma70_r2"/>
</dbReference>
<dbReference type="EMBL" id="JBBUTG010000012">
    <property type="protein sequence ID" value="MEK8032761.1"/>
    <property type="molecule type" value="Genomic_DNA"/>
</dbReference>
<dbReference type="RefSeq" id="WP_341427183.1">
    <property type="nucleotide sequence ID" value="NZ_JBBUTG010000012.1"/>
</dbReference>
<dbReference type="SUPFAM" id="SSF88659">
    <property type="entry name" value="Sigma3 and sigma4 domains of RNA polymerase sigma factors"/>
    <property type="match status" value="1"/>
</dbReference>
<dbReference type="Gene3D" id="1.10.1740.10">
    <property type="match status" value="1"/>
</dbReference>
<name>A0ABU9BSJ3_9BURK</name>
<dbReference type="Proteomes" id="UP001371218">
    <property type="component" value="Unassembled WGS sequence"/>
</dbReference>
<evidence type="ECO:0000259" key="5">
    <source>
        <dbReference type="Pfam" id="PF04542"/>
    </source>
</evidence>
<keyword evidence="4" id="KW-0804">Transcription</keyword>
<dbReference type="InterPro" id="IPR013324">
    <property type="entry name" value="RNA_pol_sigma_r3/r4-like"/>
</dbReference>
<evidence type="ECO:0000256" key="3">
    <source>
        <dbReference type="ARBA" id="ARBA00023082"/>
    </source>
</evidence>
<evidence type="ECO:0000259" key="6">
    <source>
        <dbReference type="Pfam" id="PF08281"/>
    </source>
</evidence>
<reference evidence="7 8" key="1">
    <citation type="submission" date="2024-04" db="EMBL/GenBank/DDBJ databases">
        <title>Novel species of the genus Ideonella isolated from streams.</title>
        <authorList>
            <person name="Lu H."/>
        </authorList>
    </citation>
    <scope>NUCLEOTIDE SEQUENCE [LARGE SCALE GENOMIC DNA]</scope>
    <source>
        <strain evidence="7 8">DXS29W</strain>
    </source>
</reference>
<keyword evidence="2" id="KW-0805">Transcription regulation</keyword>
<gene>
    <name evidence="7" type="ORF">AACH06_18220</name>
</gene>
<dbReference type="Pfam" id="PF04542">
    <property type="entry name" value="Sigma70_r2"/>
    <property type="match status" value="1"/>
</dbReference>
<protein>
    <submittedName>
        <fullName evidence="7">Sigma-70 family RNA polymerase sigma factor</fullName>
    </submittedName>
</protein>
<evidence type="ECO:0000256" key="4">
    <source>
        <dbReference type="ARBA" id="ARBA00023163"/>
    </source>
</evidence>
<dbReference type="Pfam" id="PF08281">
    <property type="entry name" value="Sigma70_r4_2"/>
    <property type="match status" value="1"/>
</dbReference>
<dbReference type="PANTHER" id="PTHR43133:SF63">
    <property type="entry name" value="RNA POLYMERASE SIGMA FACTOR FECI-RELATED"/>
    <property type="match status" value="1"/>
</dbReference>
<dbReference type="NCBIfam" id="TIGR02937">
    <property type="entry name" value="sigma70-ECF"/>
    <property type="match status" value="1"/>
</dbReference>
<comment type="similarity">
    <text evidence="1">Belongs to the sigma-70 factor family. ECF subfamily.</text>
</comment>
<proteinExistence type="inferred from homology"/>
<keyword evidence="8" id="KW-1185">Reference proteome</keyword>